<sequence length="42" mass="4938">MNYNRFGYFTISTLTGYNLTQHSGKFIEKAPDEYKIIADIYI</sequence>
<organism evidence="1">
    <name type="scientific">marine sediment metagenome</name>
    <dbReference type="NCBI Taxonomy" id="412755"/>
    <lineage>
        <taxon>unclassified sequences</taxon>
        <taxon>metagenomes</taxon>
        <taxon>ecological metagenomes</taxon>
    </lineage>
</organism>
<comment type="caution">
    <text evidence="1">The sequence shown here is derived from an EMBL/GenBank/DDBJ whole genome shotgun (WGS) entry which is preliminary data.</text>
</comment>
<proteinExistence type="predicted"/>
<name>X1RRT8_9ZZZZ</name>
<evidence type="ECO:0000313" key="1">
    <source>
        <dbReference type="EMBL" id="GAI69676.1"/>
    </source>
</evidence>
<gene>
    <name evidence="1" type="ORF">S06H3_65518</name>
</gene>
<dbReference type="EMBL" id="BARV01044155">
    <property type="protein sequence ID" value="GAI69676.1"/>
    <property type="molecule type" value="Genomic_DNA"/>
</dbReference>
<protein>
    <submittedName>
        <fullName evidence="1">Uncharacterized protein</fullName>
    </submittedName>
</protein>
<dbReference type="AlphaFoldDB" id="X1RRT8"/>
<accession>X1RRT8</accession>
<reference evidence="1" key="1">
    <citation type="journal article" date="2014" name="Front. Microbiol.">
        <title>High frequency of phylogenetically diverse reductive dehalogenase-homologous genes in deep subseafloor sedimentary metagenomes.</title>
        <authorList>
            <person name="Kawai M."/>
            <person name="Futagami T."/>
            <person name="Toyoda A."/>
            <person name="Takaki Y."/>
            <person name="Nishi S."/>
            <person name="Hori S."/>
            <person name="Arai W."/>
            <person name="Tsubouchi T."/>
            <person name="Morono Y."/>
            <person name="Uchiyama I."/>
            <person name="Ito T."/>
            <person name="Fujiyama A."/>
            <person name="Inagaki F."/>
            <person name="Takami H."/>
        </authorList>
    </citation>
    <scope>NUCLEOTIDE SEQUENCE</scope>
    <source>
        <strain evidence="1">Expedition CK06-06</strain>
    </source>
</reference>
<feature type="non-terminal residue" evidence="1">
    <location>
        <position position="42"/>
    </location>
</feature>